<dbReference type="SUPFAM" id="SSF53067">
    <property type="entry name" value="Actin-like ATPase domain"/>
    <property type="match status" value="2"/>
</dbReference>
<dbReference type="AlphaFoldDB" id="A0AAE0MMB6"/>
<dbReference type="PANTHER" id="PTHR14187:SF5">
    <property type="entry name" value="HEAT SHOCK 70 KDA PROTEIN 12A"/>
    <property type="match status" value="1"/>
</dbReference>
<dbReference type="Pfam" id="PF00012">
    <property type="entry name" value="HSP70"/>
    <property type="match status" value="1"/>
</dbReference>
<evidence type="ECO:0000256" key="2">
    <source>
        <dbReference type="ARBA" id="ARBA00022840"/>
    </source>
</evidence>
<evidence type="ECO:0000256" key="1">
    <source>
        <dbReference type="ARBA" id="ARBA00022741"/>
    </source>
</evidence>
<keyword evidence="4" id="KW-1185">Reference proteome</keyword>
<proteinExistence type="predicted"/>
<dbReference type="EMBL" id="JAUEPP010000008">
    <property type="protein sequence ID" value="KAK3337891.1"/>
    <property type="molecule type" value="Genomic_DNA"/>
</dbReference>
<dbReference type="RefSeq" id="XP_062677342.1">
    <property type="nucleotide sequence ID" value="XM_062823228.1"/>
</dbReference>
<organism evidence="3 4">
    <name type="scientific">Neurospora tetraspora</name>
    <dbReference type="NCBI Taxonomy" id="94610"/>
    <lineage>
        <taxon>Eukaryota</taxon>
        <taxon>Fungi</taxon>
        <taxon>Dikarya</taxon>
        <taxon>Ascomycota</taxon>
        <taxon>Pezizomycotina</taxon>
        <taxon>Sordariomycetes</taxon>
        <taxon>Sordariomycetidae</taxon>
        <taxon>Sordariales</taxon>
        <taxon>Sordariaceae</taxon>
        <taxon>Neurospora</taxon>
    </lineage>
</organism>
<comment type="caution">
    <text evidence="3">The sequence shown here is derived from an EMBL/GenBank/DDBJ whole genome shotgun (WGS) entry which is preliminary data.</text>
</comment>
<reference evidence="3" key="1">
    <citation type="journal article" date="2023" name="Mol. Phylogenet. Evol.">
        <title>Genome-scale phylogeny and comparative genomics of the fungal order Sordariales.</title>
        <authorList>
            <person name="Hensen N."/>
            <person name="Bonometti L."/>
            <person name="Westerberg I."/>
            <person name="Brannstrom I.O."/>
            <person name="Guillou S."/>
            <person name="Cros-Aarteil S."/>
            <person name="Calhoun S."/>
            <person name="Haridas S."/>
            <person name="Kuo A."/>
            <person name="Mondo S."/>
            <person name="Pangilinan J."/>
            <person name="Riley R."/>
            <person name="LaButti K."/>
            <person name="Andreopoulos B."/>
            <person name="Lipzen A."/>
            <person name="Chen C."/>
            <person name="Yan M."/>
            <person name="Daum C."/>
            <person name="Ng V."/>
            <person name="Clum A."/>
            <person name="Steindorff A."/>
            <person name="Ohm R.A."/>
            <person name="Martin F."/>
            <person name="Silar P."/>
            <person name="Natvig D.O."/>
            <person name="Lalanne C."/>
            <person name="Gautier V."/>
            <person name="Ament-Velasquez S.L."/>
            <person name="Kruys A."/>
            <person name="Hutchinson M.I."/>
            <person name="Powell A.J."/>
            <person name="Barry K."/>
            <person name="Miller A.N."/>
            <person name="Grigoriev I.V."/>
            <person name="Debuchy R."/>
            <person name="Gladieux P."/>
            <person name="Hiltunen Thoren M."/>
            <person name="Johannesson H."/>
        </authorList>
    </citation>
    <scope>NUCLEOTIDE SEQUENCE</scope>
    <source>
        <strain evidence="3">CBS 560.94</strain>
    </source>
</reference>
<dbReference type="GO" id="GO:0005524">
    <property type="term" value="F:ATP binding"/>
    <property type="evidence" value="ECO:0007669"/>
    <property type="project" value="UniProtKB-KW"/>
</dbReference>
<keyword evidence="1" id="KW-0547">Nucleotide-binding</keyword>
<dbReference type="InterPro" id="IPR043129">
    <property type="entry name" value="ATPase_NBD"/>
</dbReference>
<dbReference type="Gene3D" id="3.90.640.10">
    <property type="entry name" value="Actin, Chain A, domain 4"/>
    <property type="match status" value="1"/>
</dbReference>
<dbReference type="PANTHER" id="PTHR14187">
    <property type="entry name" value="ALPHA KINASE/ELONGATION FACTOR 2 KINASE"/>
    <property type="match status" value="1"/>
</dbReference>
<protein>
    <recommendedName>
        <fullName evidence="5">Actin-like ATPase domain-containing protein</fullName>
    </recommendedName>
</protein>
<dbReference type="Proteomes" id="UP001278500">
    <property type="component" value="Unassembled WGS sequence"/>
</dbReference>
<accession>A0AAE0MMB6</accession>
<reference evidence="3" key="2">
    <citation type="submission" date="2023-06" db="EMBL/GenBank/DDBJ databases">
        <authorList>
            <consortium name="Lawrence Berkeley National Laboratory"/>
            <person name="Haridas S."/>
            <person name="Hensen N."/>
            <person name="Bonometti L."/>
            <person name="Westerberg I."/>
            <person name="Brannstrom I.O."/>
            <person name="Guillou S."/>
            <person name="Cros-Aarteil S."/>
            <person name="Calhoun S."/>
            <person name="Kuo A."/>
            <person name="Mondo S."/>
            <person name="Pangilinan J."/>
            <person name="Riley R."/>
            <person name="Labutti K."/>
            <person name="Andreopoulos B."/>
            <person name="Lipzen A."/>
            <person name="Chen C."/>
            <person name="Yanf M."/>
            <person name="Daum C."/>
            <person name="Ng V."/>
            <person name="Clum A."/>
            <person name="Steindorff A."/>
            <person name="Ohm R."/>
            <person name="Martin F."/>
            <person name="Silar P."/>
            <person name="Natvig D."/>
            <person name="Lalanne C."/>
            <person name="Gautier V."/>
            <person name="Ament-Velasquez S.L."/>
            <person name="Kruys A."/>
            <person name="Hutchinson M.I."/>
            <person name="Powell A.J."/>
            <person name="Barry K."/>
            <person name="Miller A.N."/>
            <person name="Grigoriev I.V."/>
            <person name="Debuchy R."/>
            <person name="Gladieux P."/>
            <person name="Thoren M.H."/>
            <person name="Johannesson H."/>
        </authorList>
    </citation>
    <scope>NUCLEOTIDE SEQUENCE</scope>
    <source>
        <strain evidence="3">CBS 560.94</strain>
    </source>
</reference>
<dbReference type="InterPro" id="IPR013126">
    <property type="entry name" value="Hsp_70_fam"/>
</dbReference>
<gene>
    <name evidence="3" type="ORF">B0H65DRAFT_306768</name>
</gene>
<evidence type="ECO:0000313" key="3">
    <source>
        <dbReference type="EMBL" id="KAK3337891.1"/>
    </source>
</evidence>
<dbReference type="PRINTS" id="PR00301">
    <property type="entry name" value="HEATSHOCK70"/>
</dbReference>
<dbReference type="GeneID" id="87860382"/>
<name>A0AAE0MMB6_9PEZI</name>
<dbReference type="Gene3D" id="3.30.420.40">
    <property type="match status" value="2"/>
</dbReference>
<evidence type="ECO:0000313" key="4">
    <source>
        <dbReference type="Proteomes" id="UP001278500"/>
    </source>
</evidence>
<evidence type="ECO:0008006" key="5">
    <source>
        <dbReference type="Google" id="ProtNLM"/>
    </source>
</evidence>
<dbReference type="GO" id="GO:0140662">
    <property type="term" value="F:ATP-dependent protein folding chaperone"/>
    <property type="evidence" value="ECO:0007669"/>
    <property type="project" value="InterPro"/>
</dbReference>
<sequence length="601" mass="68100">MPSTPRRSPRKLASSQGTVIVGIDFGTTFSGVAFTWSNQVDKIETITSWDADSSDNTDECKTPTAMSYDPGNEVTWGYGIEPEKEQLKWVKLLLLNDEDIPEEVRTSDKIKKAREYLQKHNKTAEEAVTTFLRHLWEHSIDCITKSISRVMVNYAQFHIVITLPAIWPSYAREKMKLAAEQAGMLDKRMGVETQLTFISEPEAAAIATLADMEGRFDVKDEDTFVVADCGGGTVDLISYKLIQAEPMIVKACVKGSGGLCGAVFLDEAFKDVLKSKFGKKWEKMEESNRRDMIRNSMEPGIKRNFKMGSDKSYNIRIPFECLLAKERRVTGAQGLPTVTIAPEDVKTAFDPVIEKINNLIDGQINAVKEKERVSPKYVILVGGFGRCNYLYDRVDERFGMEVEVLQAKGAKPWTAICRGAVIHAATQSGIGKLSVQVKTRVARASYGICWNEPWDSRRHDPEDKYWCDIEQKYYARNQMAWLLEEGDDISAQEPTSRSIKQNFDRNGPMRTPEDEEIFQTNIFPPPTRWDPEVIKELCSIKWETVIDPYTLPKFTNRIGRVYGELLYRCEMTCSGESVGFAIYRDGKKEGSKSVKVDYNTR</sequence>
<keyword evidence="2" id="KW-0067">ATP-binding</keyword>
<dbReference type="CDD" id="cd10170">
    <property type="entry name" value="ASKHA_NBD_HSP70"/>
    <property type="match status" value="1"/>
</dbReference>